<dbReference type="Proteomes" id="UP001204376">
    <property type="component" value="Unassembled WGS sequence"/>
</dbReference>
<dbReference type="PANTHER" id="PTHR46268">
    <property type="entry name" value="STRESS RESPONSE PROTEIN NHAX"/>
    <property type="match status" value="1"/>
</dbReference>
<dbReference type="RefSeq" id="WP_256538907.1">
    <property type="nucleotide sequence ID" value="NZ_JANHOH010000002.1"/>
</dbReference>
<reference evidence="3 4" key="1">
    <citation type="submission" date="2022-07" db="EMBL/GenBank/DDBJ databases">
        <title>Mucilaginibacter sp. JC4.</title>
        <authorList>
            <person name="Le V."/>
            <person name="Ko S.-R."/>
            <person name="Ahn C.-Y."/>
            <person name="Oh H.-M."/>
        </authorList>
    </citation>
    <scope>NUCLEOTIDE SEQUENCE [LARGE SCALE GENOMIC DNA]</scope>
    <source>
        <strain evidence="3 4">JC4</strain>
    </source>
</reference>
<protein>
    <submittedName>
        <fullName evidence="3">Universal stress protein</fullName>
    </submittedName>
</protein>
<dbReference type="EMBL" id="JANHOH010000002">
    <property type="protein sequence ID" value="MCQ6958710.1"/>
    <property type="molecule type" value="Genomic_DNA"/>
</dbReference>
<name>A0ABT1T276_9SPHI</name>
<proteinExistence type="inferred from homology"/>
<evidence type="ECO:0000313" key="4">
    <source>
        <dbReference type="Proteomes" id="UP001204376"/>
    </source>
</evidence>
<dbReference type="SUPFAM" id="SSF52402">
    <property type="entry name" value="Adenine nucleotide alpha hydrolases-like"/>
    <property type="match status" value="2"/>
</dbReference>
<comment type="caution">
    <text evidence="3">The sequence shown here is derived from an EMBL/GenBank/DDBJ whole genome shotgun (WGS) entry which is preliminary data.</text>
</comment>
<comment type="similarity">
    <text evidence="1">Belongs to the universal stress protein A family.</text>
</comment>
<dbReference type="InterPro" id="IPR006015">
    <property type="entry name" value="Universal_stress_UspA"/>
</dbReference>
<gene>
    <name evidence="3" type="ORF">NPE20_12110</name>
</gene>
<keyword evidence="4" id="KW-1185">Reference proteome</keyword>
<dbReference type="PANTHER" id="PTHR46268:SF6">
    <property type="entry name" value="UNIVERSAL STRESS PROTEIN UP12"/>
    <property type="match status" value="1"/>
</dbReference>
<organism evidence="3 4">
    <name type="scientific">Mucilaginibacter aquariorum</name>
    <dbReference type="NCBI Taxonomy" id="2967225"/>
    <lineage>
        <taxon>Bacteria</taxon>
        <taxon>Pseudomonadati</taxon>
        <taxon>Bacteroidota</taxon>
        <taxon>Sphingobacteriia</taxon>
        <taxon>Sphingobacteriales</taxon>
        <taxon>Sphingobacteriaceae</taxon>
        <taxon>Mucilaginibacter</taxon>
    </lineage>
</organism>
<dbReference type="CDD" id="cd00293">
    <property type="entry name" value="USP-like"/>
    <property type="match status" value="2"/>
</dbReference>
<feature type="domain" description="UspA" evidence="2">
    <location>
        <begin position="1"/>
        <end position="151"/>
    </location>
</feature>
<dbReference type="PRINTS" id="PR01438">
    <property type="entry name" value="UNVRSLSTRESS"/>
</dbReference>
<evidence type="ECO:0000259" key="2">
    <source>
        <dbReference type="Pfam" id="PF00582"/>
    </source>
</evidence>
<evidence type="ECO:0000313" key="3">
    <source>
        <dbReference type="EMBL" id="MCQ6958710.1"/>
    </source>
</evidence>
<dbReference type="Gene3D" id="3.40.50.12370">
    <property type="match status" value="1"/>
</dbReference>
<sequence length="293" mass="32830">MKTILIPTDFSAAAANAARYGLFLAQHLQADIQLIHAFKVPAEARAAAQTAWPLNDYEQVKRDCVLELDNLRHQLELETIASVSPRNYISRITGTAELGEVTVMTRNLVDHYRSPLVVMGMSGAGNLQRLLIGSSSRELIDKATFPVLLVPDLPVTKQLKKIAFATDLSKGDIQIIHSLASLARPFNAEILIAHITDDKYDTVARQHQVNEFMSGVTDQANYGQIYYRHIKSMDVDHGLDWLSEHGQIDLLAMVHRPHPFFEKIFKGSHTQRLARHIRIPLLVFPPDAHGVCF</sequence>
<dbReference type="InterPro" id="IPR006016">
    <property type="entry name" value="UspA"/>
</dbReference>
<dbReference type="Pfam" id="PF00582">
    <property type="entry name" value="Usp"/>
    <property type="match status" value="2"/>
</dbReference>
<evidence type="ECO:0000256" key="1">
    <source>
        <dbReference type="ARBA" id="ARBA00008791"/>
    </source>
</evidence>
<feature type="domain" description="UspA" evidence="2">
    <location>
        <begin position="160"/>
        <end position="285"/>
    </location>
</feature>
<accession>A0ABT1T276</accession>